<name>A0A397A0Q6_APHAT</name>
<evidence type="ECO:0000259" key="7">
    <source>
        <dbReference type="SMART" id="SM00702"/>
    </source>
</evidence>
<gene>
    <name evidence="8" type="ORF">DYB25_008821</name>
    <name evidence="9" type="ORF">DYB30_008571</name>
</gene>
<organism evidence="8 10">
    <name type="scientific">Aphanomyces astaci</name>
    <name type="common">Crayfish plague agent</name>
    <dbReference type="NCBI Taxonomy" id="112090"/>
    <lineage>
        <taxon>Eukaryota</taxon>
        <taxon>Sar</taxon>
        <taxon>Stramenopiles</taxon>
        <taxon>Oomycota</taxon>
        <taxon>Saprolegniomycetes</taxon>
        <taxon>Saprolegniales</taxon>
        <taxon>Verrucalvaceae</taxon>
        <taxon>Aphanomyces</taxon>
    </lineage>
</organism>
<dbReference type="AlphaFoldDB" id="A0A397A0Q6"/>
<evidence type="ECO:0000313" key="8">
    <source>
        <dbReference type="EMBL" id="RHY01172.1"/>
    </source>
</evidence>
<dbReference type="InterPro" id="IPR045054">
    <property type="entry name" value="P4HA-like"/>
</dbReference>
<dbReference type="GO" id="GO:0005506">
    <property type="term" value="F:iron ion binding"/>
    <property type="evidence" value="ECO:0007669"/>
    <property type="project" value="InterPro"/>
</dbReference>
<sequence>MARKQVGSTNNTTRPATTMVESSEPSKEPSPKHATSSKLPKRSALWHISRSLVGLSLVACGYALGYLQHTSSAPTSVVQVSPPLQQSLKDGTALDEHGNLYPKYETDIVHVDGQHFLDPTPVCPVLPSILTPVVHIKDAMSPSSPLAADNRAFFLLNGQSHGVYVSWNGDDACLHAAAKSAALALGADRDRLAFGLRLYSTDGFAIPSPSAFPSSRIAHILLEYQVWVWPAIELGHERVVDNQFVLKTVGLSPLVFSVRDFFNASEADAIIAAAESKLSRSRVNDANASKAVSSSRTSHTAFLTPSPLTRDFQRRSASLTRLPSPAYAEGLQLVRYAAGEFYRRHLDTFDGLDYLPKAYYSRNLDDFNAWAFWAKSQLKSLGSSVPAGFREGEPLHPEPSVNGTFALALVELFVEAGTADNYFAARYDAEWVTWMQSFVTNKTPGVLAGILKEDGGKPHYLDKMVQVWEAKLGNLPQLRYTFPKRKVVNGVSHFYQWVRWAKESISALAPALLPLAQPWTPLHPKYSWRFLKVLAEIVQDDLSREYLTRQMNAEWVDWLVTNRNAKDTMLKIFAAFPHMAEVAIRAWESRVQAGQLLHYTMPTVVKHFVPNRFVTLFMYLNDVDEGGETVFPFSKDRLVTDIDRTGMEECSEGLAVPPTKLHASLFYVQTPDQDVDVMSRHGGCPPMKGVKWGSNSFMWNADAEEGADIWAH</sequence>
<proteinExistence type="predicted"/>
<feature type="region of interest" description="Disordered" evidence="6">
    <location>
        <begin position="1"/>
        <end position="40"/>
    </location>
</feature>
<feature type="domain" description="Prolyl 4-hydroxylase alpha subunit" evidence="7">
    <location>
        <begin position="253"/>
        <end position="699"/>
    </location>
</feature>
<dbReference type="VEuPathDB" id="FungiDB:H257_06440"/>
<dbReference type="PANTHER" id="PTHR10869">
    <property type="entry name" value="PROLYL 4-HYDROXYLASE ALPHA SUBUNIT"/>
    <property type="match status" value="1"/>
</dbReference>
<dbReference type="Proteomes" id="UP000266239">
    <property type="component" value="Unassembled WGS sequence"/>
</dbReference>
<dbReference type="GO" id="GO:0004656">
    <property type="term" value="F:procollagen-proline 4-dioxygenase activity"/>
    <property type="evidence" value="ECO:0007669"/>
    <property type="project" value="TreeGrafter"/>
</dbReference>
<feature type="compositionally biased region" description="Polar residues" evidence="6">
    <location>
        <begin position="1"/>
        <end position="20"/>
    </location>
</feature>
<protein>
    <recommendedName>
        <fullName evidence="7">Prolyl 4-hydroxylase alpha subunit domain-containing protein</fullName>
    </recommendedName>
</protein>
<evidence type="ECO:0000256" key="4">
    <source>
        <dbReference type="ARBA" id="ARBA00023002"/>
    </source>
</evidence>
<comment type="cofactor">
    <cofactor evidence="1">
        <name>L-ascorbate</name>
        <dbReference type="ChEBI" id="CHEBI:38290"/>
    </cofactor>
</comment>
<dbReference type="InterPro" id="IPR006620">
    <property type="entry name" value="Pro_4_hyd_alph"/>
</dbReference>
<evidence type="ECO:0000313" key="11">
    <source>
        <dbReference type="Proteomes" id="UP000266643"/>
    </source>
</evidence>
<dbReference type="GO" id="GO:0005783">
    <property type="term" value="C:endoplasmic reticulum"/>
    <property type="evidence" value="ECO:0007669"/>
    <property type="project" value="TreeGrafter"/>
</dbReference>
<evidence type="ECO:0000256" key="2">
    <source>
        <dbReference type="ARBA" id="ARBA00022723"/>
    </source>
</evidence>
<evidence type="ECO:0000313" key="10">
    <source>
        <dbReference type="Proteomes" id="UP000266239"/>
    </source>
</evidence>
<keyword evidence="5" id="KW-0408">Iron</keyword>
<evidence type="ECO:0000313" key="9">
    <source>
        <dbReference type="EMBL" id="RHY73606.1"/>
    </source>
</evidence>
<accession>A0A397A0Q6</accession>
<evidence type="ECO:0000256" key="5">
    <source>
        <dbReference type="ARBA" id="ARBA00023004"/>
    </source>
</evidence>
<dbReference type="EMBL" id="QUTA01009334">
    <property type="protein sequence ID" value="RHY01172.1"/>
    <property type="molecule type" value="Genomic_DNA"/>
</dbReference>
<dbReference type="PANTHER" id="PTHR10869:SF226">
    <property type="entry name" value="PROLYL 4-HYDROXYLASE ALPHA SUBUNIT DOMAIN-CONTAINING PROTEIN"/>
    <property type="match status" value="1"/>
</dbReference>
<dbReference type="Proteomes" id="UP000266643">
    <property type="component" value="Unassembled WGS sequence"/>
</dbReference>
<evidence type="ECO:0000256" key="6">
    <source>
        <dbReference type="SAM" id="MobiDB-lite"/>
    </source>
</evidence>
<dbReference type="EMBL" id="QUTD01003232">
    <property type="protein sequence ID" value="RHY73606.1"/>
    <property type="molecule type" value="Genomic_DNA"/>
</dbReference>
<keyword evidence="3" id="KW-0223">Dioxygenase</keyword>
<evidence type="ECO:0000256" key="1">
    <source>
        <dbReference type="ARBA" id="ARBA00001961"/>
    </source>
</evidence>
<reference evidence="10 11" key="1">
    <citation type="submission" date="2018-08" db="EMBL/GenBank/DDBJ databases">
        <title>Aphanomyces genome sequencing and annotation.</title>
        <authorList>
            <person name="Minardi D."/>
            <person name="Oidtmann B."/>
            <person name="Van Der Giezen M."/>
            <person name="Studholme D.J."/>
        </authorList>
    </citation>
    <scope>NUCLEOTIDE SEQUENCE [LARGE SCALE GENOMIC DNA]</scope>
    <source>
        <strain evidence="9 11">D2</strain>
        <strain evidence="8 10">Yx</strain>
    </source>
</reference>
<dbReference type="GO" id="GO:0031418">
    <property type="term" value="F:L-ascorbic acid binding"/>
    <property type="evidence" value="ECO:0007669"/>
    <property type="project" value="InterPro"/>
</dbReference>
<comment type="caution">
    <text evidence="8">The sequence shown here is derived from an EMBL/GenBank/DDBJ whole genome shotgun (WGS) entry which is preliminary data.</text>
</comment>
<dbReference type="Gene3D" id="2.60.120.620">
    <property type="entry name" value="q2cbj1_9rhob like domain"/>
    <property type="match status" value="2"/>
</dbReference>
<dbReference type="SMART" id="SM00702">
    <property type="entry name" value="P4Hc"/>
    <property type="match status" value="1"/>
</dbReference>
<evidence type="ECO:0000256" key="3">
    <source>
        <dbReference type="ARBA" id="ARBA00022964"/>
    </source>
</evidence>
<keyword evidence="2" id="KW-0479">Metal-binding</keyword>
<keyword evidence="4" id="KW-0560">Oxidoreductase</keyword>